<dbReference type="EMBL" id="BANR01000019">
    <property type="protein sequence ID" value="GAC50067.1"/>
    <property type="molecule type" value="Genomic_DNA"/>
</dbReference>
<keyword evidence="8" id="KW-1185">Reference proteome</keyword>
<sequence>MPPEHELCSAVMDLELRHLRGVVAVTDAGSFTTAAAQLGISQPALSRTIQQAERILDARLFERSSRSVGPCRA</sequence>
<feature type="domain" description="HTH lysR-type" evidence="6">
    <location>
        <begin position="14"/>
        <end position="71"/>
    </location>
</feature>
<keyword evidence="5" id="KW-0804">Transcription</keyword>
<dbReference type="PANTHER" id="PTHR30346">
    <property type="entry name" value="TRANSCRIPTIONAL DUAL REGULATOR HCAR-RELATED"/>
    <property type="match status" value="1"/>
</dbReference>
<evidence type="ECO:0000259" key="6">
    <source>
        <dbReference type="PROSITE" id="PS50931"/>
    </source>
</evidence>
<dbReference type="InterPro" id="IPR036390">
    <property type="entry name" value="WH_DNA-bd_sf"/>
</dbReference>
<dbReference type="InterPro" id="IPR036388">
    <property type="entry name" value="WH-like_DNA-bd_sf"/>
</dbReference>
<dbReference type="PROSITE" id="PS50931">
    <property type="entry name" value="HTH_LYSR"/>
    <property type="match status" value="1"/>
</dbReference>
<evidence type="ECO:0000256" key="3">
    <source>
        <dbReference type="ARBA" id="ARBA00023125"/>
    </source>
</evidence>
<keyword evidence="3" id="KW-0238">DNA-binding</keyword>
<reference evidence="7 8" key="1">
    <citation type="submission" date="2012-12" db="EMBL/GenBank/DDBJ databases">
        <title>Whole genome shotgun sequence of Gordonia aichiensis NBRC 108223.</title>
        <authorList>
            <person name="Isaki-Nakamura S."/>
            <person name="Hosoyama A."/>
            <person name="Tsuchikane K."/>
            <person name="Ando Y."/>
            <person name="Baba S."/>
            <person name="Ohji S."/>
            <person name="Hamada M."/>
            <person name="Tamura T."/>
            <person name="Yamazoe A."/>
            <person name="Yamazaki S."/>
            <person name="Fujita N."/>
        </authorList>
    </citation>
    <scope>NUCLEOTIDE SEQUENCE [LARGE SCALE GENOMIC DNA]</scope>
    <source>
        <strain evidence="7 8">NBRC 108223</strain>
    </source>
</reference>
<dbReference type="Pfam" id="PF00126">
    <property type="entry name" value="HTH_1"/>
    <property type="match status" value="1"/>
</dbReference>
<keyword evidence="2" id="KW-0805">Transcription regulation</keyword>
<organism evidence="7 8">
    <name type="scientific">Gordonia aichiensis NBRC 108223</name>
    <dbReference type="NCBI Taxonomy" id="1220583"/>
    <lineage>
        <taxon>Bacteria</taxon>
        <taxon>Bacillati</taxon>
        <taxon>Actinomycetota</taxon>
        <taxon>Actinomycetes</taxon>
        <taxon>Mycobacteriales</taxon>
        <taxon>Gordoniaceae</taxon>
        <taxon>Gordonia</taxon>
    </lineage>
</organism>
<evidence type="ECO:0000313" key="8">
    <source>
        <dbReference type="Proteomes" id="UP000010988"/>
    </source>
</evidence>
<evidence type="ECO:0000256" key="5">
    <source>
        <dbReference type="ARBA" id="ARBA00023163"/>
    </source>
</evidence>
<name>L7KQ45_9ACTN</name>
<dbReference type="AlphaFoldDB" id="L7KQ45"/>
<comment type="similarity">
    <text evidence="1">Belongs to the LysR transcriptional regulatory family.</text>
</comment>
<dbReference type="Gene3D" id="1.10.10.10">
    <property type="entry name" value="Winged helix-like DNA-binding domain superfamily/Winged helix DNA-binding domain"/>
    <property type="match status" value="1"/>
</dbReference>
<dbReference type="PRINTS" id="PR00039">
    <property type="entry name" value="HTHLYSR"/>
</dbReference>
<dbReference type="PANTHER" id="PTHR30346:SF30">
    <property type="entry name" value="SMALL NEUTRAL PROTEASE REGULATORY PROTEIN"/>
    <property type="match status" value="1"/>
</dbReference>
<proteinExistence type="inferred from homology"/>
<protein>
    <recommendedName>
        <fullName evidence="6">HTH lysR-type domain-containing protein</fullName>
    </recommendedName>
</protein>
<comment type="caution">
    <text evidence="7">The sequence shown here is derived from an EMBL/GenBank/DDBJ whole genome shotgun (WGS) entry which is preliminary data.</text>
</comment>
<evidence type="ECO:0000256" key="2">
    <source>
        <dbReference type="ARBA" id="ARBA00023015"/>
    </source>
</evidence>
<dbReference type="eggNOG" id="COG0583">
    <property type="taxonomic scope" value="Bacteria"/>
</dbReference>
<accession>L7KQ45</accession>
<dbReference type="STRING" id="1220583.GOACH_19_00720"/>
<dbReference type="InterPro" id="IPR000847">
    <property type="entry name" value="LysR_HTH_N"/>
</dbReference>
<evidence type="ECO:0000313" key="7">
    <source>
        <dbReference type="EMBL" id="GAC50067.1"/>
    </source>
</evidence>
<dbReference type="SUPFAM" id="SSF46785">
    <property type="entry name" value="Winged helix' DNA-binding domain"/>
    <property type="match status" value="1"/>
</dbReference>
<dbReference type="GO" id="GO:0032993">
    <property type="term" value="C:protein-DNA complex"/>
    <property type="evidence" value="ECO:0007669"/>
    <property type="project" value="TreeGrafter"/>
</dbReference>
<dbReference type="GO" id="GO:0003677">
    <property type="term" value="F:DNA binding"/>
    <property type="evidence" value="ECO:0007669"/>
    <property type="project" value="UniProtKB-KW"/>
</dbReference>
<dbReference type="Proteomes" id="UP000010988">
    <property type="component" value="Unassembled WGS sequence"/>
</dbReference>
<keyword evidence="4" id="KW-0010">Activator</keyword>
<evidence type="ECO:0000256" key="4">
    <source>
        <dbReference type="ARBA" id="ARBA00023159"/>
    </source>
</evidence>
<gene>
    <name evidence="7" type="ORF">GOACH_19_00720</name>
</gene>
<dbReference type="GO" id="GO:0003700">
    <property type="term" value="F:DNA-binding transcription factor activity"/>
    <property type="evidence" value="ECO:0007669"/>
    <property type="project" value="InterPro"/>
</dbReference>
<evidence type="ECO:0000256" key="1">
    <source>
        <dbReference type="ARBA" id="ARBA00009437"/>
    </source>
</evidence>